<evidence type="ECO:0000256" key="2">
    <source>
        <dbReference type="ARBA" id="ARBA00022448"/>
    </source>
</evidence>
<accession>T1BK76</accession>
<reference evidence="10" key="1">
    <citation type="submission" date="2013-08" db="EMBL/GenBank/DDBJ databases">
        <authorList>
            <person name="Mendez C."/>
            <person name="Richter M."/>
            <person name="Ferrer M."/>
            <person name="Sanchez J."/>
        </authorList>
    </citation>
    <scope>NUCLEOTIDE SEQUENCE</scope>
</reference>
<comment type="caution">
    <text evidence="10">The sequence shown here is derived from an EMBL/GenBank/DDBJ whole genome shotgun (WGS) entry which is preliminary data.</text>
</comment>
<sequence length="282" mass="32026">LKMQVNKVLSFNTRVYIRDNTYNRVSYANPALVQSATQPYYLPNQGTTFPFWLFYPNGPTFNPGSPNAYGAYPGETYHTYLNSTQQFGFMPHFTLNLPYNLVRFGGAWSQTTLHSGEYWYGANPMPLVSGYNNAWTETDWRNLGSAFVQDQISLFGGKVHVTPGLKYLYSNTYDLDHIGFFYPITGSISDSEHFTSPTLGINWRPIHHVSLYAAWGESMKFPNIGAYYGNIGETNALGQYVIVPLRVKPEYVTDFEVGARYEAHGFEGSLNGYRENFTNTFI</sequence>
<dbReference type="PANTHER" id="PTHR30069">
    <property type="entry name" value="TONB-DEPENDENT OUTER MEMBRANE RECEPTOR"/>
    <property type="match status" value="1"/>
</dbReference>
<dbReference type="GO" id="GO:0015344">
    <property type="term" value="F:siderophore uptake transmembrane transporter activity"/>
    <property type="evidence" value="ECO:0007669"/>
    <property type="project" value="TreeGrafter"/>
</dbReference>
<evidence type="ECO:0000256" key="5">
    <source>
        <dbReference type="ARBA" id="ARBA00023077"/>
    </source>
</evidence>
<dbReference type="EMBL" id="AUZX01008917">
    <property type="protein sequence ID" value="EQD53659.1"/>
    <property type="molecule type" value="Genomic_DNA"/>
</dbReference>
<evidence type="ECO:0000256" key="6">
    <source>
        <dbReference type="ARBA" id="ARBA00023136"/>
    </source>
</evidence>
<dbReference type="Pfam" id="PF00593">
    <property type="entry name" value="TonB_dep_Rec_b-barrel"/>
    <property type="match status" value="1"/>
</dbReference>
<keyword evidence="2" id="KW-0813">Transport</keyword>
<comment type="subcellular location">
    <subcellularLocation>
        <location evidence="1">Cell outer membrane</location>
        <topology evidence="1">Multi-pass membrane protein</topology>
    </subcellularLocation>
</comment>
<proteinExistence type="predicted"/>
<organism evidence="10">
    <name type="scientific">mine drainage metagenome</name>
    <dbReference type="NCBI Taxonomy" id="410659"/>
    <lineage>
        <taxon>unclassified sequences</taxon>
        <taxon>metagenomes</taxon>
        <taxon>ecological metagenomes</taxon>
    </lineage>
</organism>
<evidence type="ECO:0000256" key="4">
    <source>
        <dbReference type="ARBA" id="ARBA00022729"/>
    </source>
</evidence>
<dbReference type="PANTHER" id="PTHR30069:SF29">
    <property type="entry name" value="HEMOGLOBIN AND HEMOGLOBIN-HAPTOGLOBIN-BINDING PROTEIN 1-RELATED"/>
    <property type="match status" value="1"/>
</dbReference>
<feature type="domain" description="TonB-dependent receptor-like beta-barrel" evidence="9">
    <location>
        <begin position="38"/>
        <end position="279"/>
    </location>
</feature>
<keyword evidence="6" id="KW-0472">Membrane</keyword>
<evidence type="ECO:0000259" key="9">
    <source>
        <dbReference type="Pfam" id="PF00593"/>
    </source>
</evidence>
<keyword evidence="5" id="KW-0798">TonB box</keyword>
<keyword evidence="8" id="KW-0998">Cell outer membrane</keyword>
<evidence type="ECO:0000256" key="8">
    <source>
        <dbReference type="ARBA" id="ARBA00023237"/>
    </source>
</evidence>
<evidence type="ECO:0000313" key="10">
    <source>
        <dbReference type="EMBL" id="EQD53659.1"/>
    </source>
</evidence>
<name>T1BK76_9ZZZZ</name>
<dbReference type="SUPFAM" id="SSF56935">
    <property type="entry name" value="Porins"/>
    <property type="match status" value="1"/>
</dbReference>
<evidence type="ECO:0000256" key="1">
    <source>
        <dbReference type="ARBA" id="ARBA00004571"/>
    </source>
</evidence>
<keyword evidence="4" id="KW-0732">Signal</keyword>
<dbReference type="InterPro" id="IPR036942">
    <property type="entry name" value="Beta-barrel_TonB_sf"/>
</dbReference>
<dbReference type="GO" id="GO:0044718">
    <property type="term" value="P:siderophore transmembrane transport"/>
    <property type="evidence" value="ECO:0007669"/>
    <property type="project" value="TreeGrafter"/>
</dbReference>
<dbReference type="AlphaFoldDB" id="T1BK76"/>
<evidence type="ECO:0000256" key="7">
    <source>
        <dbReference type="ARBA" id="ARBA00023170"/>
    </source>
</evidence>
<dbReference type="InterPro" id="IPR000531">
    <property type="entry name" value="Beta-barrel_TonB"/>
</dbReference>
<evidence type="ECO:0000256" key="3">
    <source>
        <dbReference type="ARBA" id="ARBA00022692"/>
    </source>
</evidence>
<feature type="non-terminal residue" evidence="10">
    <location>
        <position position="282"/>
    </location>
</feature>
<dbReference type="GO" id="GO:0009279">
    <property type="term" value="C:cell outer membrane"/>
    <property type="evidence" value="ECO:0007669"/>
    <property type="project" value="UniProtKB-SubCell"/>
</dbReference>
<keyword evidence="3" id="KW-0812">Transmembrane</keyword>
<dbReference type="InterPro" id="IPR039426">
    <property type="entry name" value="TonB-dep_rcpt-like"/>
</dbReference>
<dbReference type="Gene3D" id="2.40.170.20">
    <property type="entry name" value="TonB-dependent receptor, beta-barrel domain"/>
    <property type="match status" value="1"/>
</dbReference>
<reference evidence="10" key="2">
    <citation type="journal article" date="2014" name="ISME J.">
        <title>Microbial stratification in low pH oxic and suboxic macroscopic growths along an acid mine drainage.</title>
        <authorList>
            <person name="Mendez-Garcia C."/>
            <person name="Mesa V."/>
            <person name="Sprenger R.R."/>
            <person name="Richter M."/>
            <person name="Diez M.S."/>
            <person name="Solano J."/>
            <person name="Bargiela R."/>
            <person name="Golyshina O.V."/>
            <person name="Manteca A."/>
            <person name="Ramos J.L."/>
            <person name="Gallego J.R."/>
            <person name="Llorente I."/>
            <person name="Martins Dos Santos V.A."/>
            <person name="Jensen O.N."/>
            <person name="Pelaez A.I."/>
            <person name="Sanchez J."/>
            <person name="Ferrer M."/>
        </authorList>
    </citation>
    <scope>NUCLEOTIDE SEQUENCE</scope>
</reference>
<gene>
    <name evidence="10" type="ORF">B1A_12299</name>
</gene>
<keyword evidence="7 10" id="KW-0675">Receptor</keyword>
<protein>
    <submittedName>
        <fullName evidence="10">TonB-dependent outer membrane receptor</fullName>
    </submittedName>
</protein>
<feature type="non-terminal residue" evidence="10">
    <location>
        <position position="1"/>
    </location>
</feature>